<dbReference type="FunFam" id="3.40.50.720:FF:000084">
    <property type="entry name" value="Short-chain dehydrogenase reductase"/>
    <property type="match status" value="1"/>
</dbReference>
<organism evidence="3 4">
    <name type="scientific">Mycolicibacterium fluoranthenivorans</name>
    <dbReference type="NCBI Taxonomy" id="258505"/>
    <lineage>
        <taxon>Bacteria</taxon>
        <taxon>Bacillati</taxon>
        <taxon>Actinomycetota</taxon>
        <taxon>Actinomycetes</taxon>
        <taxon>Mycobacteriales</taxon>
        <taxon>Mycobacteriaceae</taxon>
        <taxon>Mycolicibacterium</taxon>
    </lineage>
</organism>
<accession>A0A7G8P920</accession>
<dbReference type="AlphaFoldDB" id="A0A7G8P920"/>
<dbReference type="GO" id="GO:0016491">
    <property type="term" value="F:oxidoreductase activity"/>
    <property type="evidence" value="ECO:0007669"/>
    <property type="project" value="UniProtKB-KW"/>
</dbReference>
<reference evidence="3 4" key="1">
    <citation type="submission" date="2020-07" db="EMBL/GenBank/DDBJ databases">
        <title>Draft genome sequence of four isobutane-metabolizing strains capable of cometabolically degrading diverse ether contaminants.</title>
        <authorList>
            <person name="Chen W."/>
            <person name="Faulkner N."/>
            <person name="Smith C."/>
            <person name="Hyman M."/>
        </authorList>
    </citation>
    <scope>NUCLEOTIDE SEQUENCE [LARGE SCALE GENOMIC DNA]</scope>
    <source>
        <strain evidence="3 4">2A</strain>
    </source>
</reference>
<dbReference type="PANTHER" id="PTHR24321">
    <property type="entry name" value="DEHYDROGENASES, SHORT CHAIN"/>
    <property type="match status" value="1"/>
</dbReference>
<protein>
    <submittedName>
        <fullName evidence="3">SDR family oxidoreductase</fullName>
    </submittedName>
</protein>
<proteinExistence type="inferred from homology"/>
<comment type="similarity">
    <text evidence="1">Belongs to the short-chain dehydrogenases/reductases (SDR) family.</text>
</comment>
<dbReference type="PRINTS" id="PR00080">
    <property type="entry name" value="SDRFAMILY"/>
</dbReference>
<evidence type="ECO:0000313" key="3">
    <source>
        <dbReference type="EMBL" id="QNJ90836.1"/>
    </source>
</evidence>
<dbReference type="Gene3D" id="3.40.50.720">
    <property type="entry name" value="NAD(P)-binding Rossmann-like Domain"/>
    <property type="match status" value="1"/>
</dbReference>
<name>A0A7G8P920_9MYCO</name>
<dbReference type="PANTHER" id="PTHR24321:SF8">
    <property type="entry name" value="ESTRADIOL 17-BETA-DEHYDROGENASE 8-RELATED"/>
    <property type="match status" value="1"/>
</dbReference>
<keyword evidence="2" id="KW-0560">Oxidoreductase</keyword>
<dbReference type="Proteomes" id="UP000515498">
    <property type="component" value="Chromosome"/>
</dbReference>
<dbReference type="InterPro" id="IPR036291">
    <property type="entry name" value="NAD(P)-bd_dom_sf"/>
</dbReference>
<evidence type="ECO:0000313" key="4">
    <source>
        <dbReference type="Proteomes" id="UP000515498"/>
    </source>
</evidence>
<dbReference type="InterPro" id="IPR020904">
    <property type="entry name" value="Sc_DH/Rdtase_CS"/>
</dbReference>
<dbReference type="RefSeq" id="WP_187095730.1">
    <property type="nucleotide sequence ID" value="NZ_CP059894.1"/>
</dbReference>
<dbReference type="Pfam" id="PF13561">
    <property type="entry name" value="adh_short_C2"/>
    <property type="match status" value="1"/>
</dbReference>
<dbReference type="KEGG" id="mflu:HZU40_21635"/>
<dbReference type="InterPro" id="IPR002347">
    <property type="entry name" value="SDR_fam"/>
</dbReference>
<dbReference type="EMBL" id="CP059894">
    <property type="protein sequence ID" value="QNJ90836.1"/>
    <property type="molecule type" value="Genomic_DNA"/>
</dbReference>
<dbReference type="SUPFAM" id="SSF51735">
    <property type="entry name" value="NAD(P)-binding Rossmann-fold domains"/>
    <property type="match status" value="1"/>
</dbReference>
<dbReference type="PROSITE" id="PS00061">
    <property type="entry name" value="ADH_SHORT"/>
    <property type="match status" value="1"/>
</dbReference>
<evidence type="ECO:0000256" key="2">
    <source>
        <dbReference type="ARBA" id="ARBA00023002"/>
    </source>
</evidence>
<evidence type="ECO:0000256" key="1">
    <source>
        <dbReference type="ARBA" id="ARBA00006484"/>
    </source>
</evidence>
<dbReference type="CDD" id="cd05233">
    <property type="entry name" value="SDR_c"/>
    <property type="match status" value="1"/>
</dbReference>
<sequence>MTSASDRSGYSHPRSLQGRVAIVTGAARGVGKGIATALLQRGASVLLTDILDDVLEATTAGFKEAGLQAHSLVADLRDTDTPQRIVDTASHTFGAIHALVNNAVACNEPKAFGDISAADYDLVYDTGPRVTFALMQAVHPHLLAAGGGAIVNIGSAAGTAGERNFGAYAGAKEAIRGMSKVAALEWGRDGIRVNVVCPLAETDGLKVLRDLDPKRYQQVVSTTALKRIGDPATDIGPAVAFLIGDDAAYITGQTILLDGGAGSFR</sequence>
<gene>
    <name evidence="3" type="ORF">HZU40_21635</name>
</gene>
<dbReference type="PRINTS" id="PR00081">
    <property type="entry name" value="GDHRDH"/>
</dbReference>